<dbReference type="NCBIfam" id="TIGR01414">
    <property type="entry name" value="autotrans_barl"/>
    <property type="match status" value="1"/>
</dbReference>
<dbReference type="SUPFAM" id="SSF103515">
    <property type="entry name" value="Autotransporter"/>
    <property type="match status" value="1"/>
</dbReference>
<organism evidence="3 4">
    <name type="scientific">Paraburkholderia fungorum</name>
    <dbReference type="NCBI Taxonomy" id="134537"/>
    <lineage>
        <taxon>Bacteria</taxon>
        <taxon>Pseudomonadati</taxon>
        <taxon>Pseudomonadota</taxon>
        <taxon>Betaproteobacteria</taxon>
        <taxon>Burkholderiales</taxon>
        <taxon>Burkholderiaceae</taxon>
        <taxon>Paraburkholderia</taxon>
    </lineage>
</organism>
<proteinExistence type="predicted"/>
<dbReference type="Gene3D" id="2.40.128.130">
    <property type="entry name" value="Autotransporter beta-domain"/>
    <property type="match status" value="1"/>
</dbReference>
<dbReference type="EMBL" id="FNKP01000002">
    <property type="protein sequence ID" value="SDR33948.1"/>
    <property type="molecule type" value="Genomic_DNA"/>
</dbReference>
<dbReference type="AlphaFoldDB" id="A0A1H1I9D5"/>
<dbReference type="SMART" id="SM00869">
    <property type="entry name" value="Autotransporter"/>
    <property type="match status" value="1"/>
</dbReference>
<protein>
    <submittedName>
        <fullName evidence="3">Outer membrane autotransporter barrel domain-containing protein</fullName>
    </submittedName>
</protein>
<dbReference type="Pfam" id="PF03797">
    <property type="entry name" value="Autotransporter"/>
    <property type="match status" value="1"/>
</dbReference>
<dbReference type="InterPro" id="IPR006315">
    <property type="entry name" value="OM_autotransptr_brl_dom"/>
</dbReference>
<keyword evidence="4" id="KW-1185">Reference proteome</keyword>
<dbReference type="InterPro" id="IPR005546">
    <property type="entry name" value="Autotransporte_beta"/>
</dbReference>
<feature type="compositionally biased region" description="Low complexity" evidence="1">
    <location>
        <begin position="792"/>
        <end position="809"/>
    </location>
</feature>
<evidence type="ECO:0000259" key="2">
    <source>
        <dbReference type="PROSITE" id="PS51208"/>
    </source>
</evidence>
<dbReference type="InterPro" id="IPR036709">
    <property type="entry name" value="Autotransporte_beta_dom_sf"/>
</dbReference>
<name>A0A1H1I9D5_9BURK</name>
<sequence>MVAMGAHSAAANAVPLATLYVGNVGVSGSTIAANYTWDGTTLSVSSTQSIASGQPVLLDYSGTIGTISNLGTLSSTTTINGSPVVVLNSGLIDLIDNQGDMSSISEGIYNDGTIGTIHNAGTITASAQAVDNWGTIHSIDNDGGLMSAGTIVGNNTSAVTIDSITNSGSMTGSVVGIRNLGTITSIDNTADGDLEGLTTSAILNSGTLSSIGAITNEGNLSGGAEAVLNQGKIGSIDNSGDMLGSSYGLLNSGAASTIGTFTNEASGYINGEWAVIENQGSIGSLSNLGTINQQGDTNGAVFNLGTIGAFSNSGEINSVQNTAVLNQASTTSRGATYLGSIGSLTNSGLISGGLSGVVNAGGTISVLDNQTGGTITGGAVGIYNANSTQTAGVVHIGTIGTLSNAGMISGETAIANDGLIGTLTNSGTIAADEYALDNTGTINALINTGSANGTLVAFKNESTGTIGALLNEGSLYGHNDAVVNVGSIGSVDNSGSMTGASNGFSNQGMIDSLVNEATGTITATYEGLYNSGTITSMTNAGTLSATSTAIENKGSIGTLTNTGLITGSQNAIENGGSIGTIVNAGVIAGNINNIRSSALTIDGGTGTIFGTLTGYDGAAGTISSTAADLTFGSGNLLLNDSIDVGTNTVYNSGATLEVDGITTITGNYSQGEAATLLIGVSSGAIAAGSLSDTGYGRLVVSGNAEIDAGSTVTLKSTTGAYSFAAGQRYVVVDAAGTGTYNASALNYSIAGYTASLSGTSVTTSDGHTDLVVTVDSLTGTDTSGTGTGGTDTSGSGTSTDTGTSSGSTGRITPTTSNARSAMSGLTAYTGVSDARLLNLYDAAIALQTYGTVADVNHAGAQLAPISQASTARAAAAPTYNVLDIVSTHLNGFRLAQNDGATGVSTGEGTLANGIWGQAFGGHASQDARDSVDGYSANFAGLMFGMDRAVSDAWRVGGVFSYTNSAINNTGDTAGDTTRVNSYGLLGYGSYTASRWYANLSGGAVLQRYDADRQVDFSGFSGAANASFGGTQYVMRGEVGMPLAAGPYTVTPLAALTYSYLHQNGYTESGGNGAALSVGSTHSTSVKSDLGAKLSRDFTSSYGVVVPELTLAWRHEYDHTRASSAASYVGDPTGATSFTTLGSSPVSDLADMTLGVTLLRANNLSLNVRYEVQAGKGYVSQAGSLKLRQLF</sequence>
<gene>
    <name evidence="3" type="ORF">SAMN05443245_4813</name>
</gene>
<reference evidence="4" key="1">
    <citation type="submission" date="2016-10" db="EMBL/GenBank/DDBJ databases">
        <authorList>
            <person name="Varghese N."/>
        </authorList>
    </citation>
    <scope>NUCLEOTIDE SEQUENCE [LARGE SCALE GENOMIC DNA]</scope>
    <source>
        <strain evidence="4">GAS106B</strain>
    </source>
</reference>
<dbReference type="GO" id="GO:0019867">
    <property type="term" value="C:outer membrane"/>
    <property type="evidence" value="ECO:0007669"/>
    <property type="project" value="InterPro"/>
</dbReference>
<dbReference type="Proteomes" id="UP000183487">
    <property type="component" value="Unassembled WGS sequence"/>
</dbReference>
<feature type="domain" description="Autotransporter" evidence="2">
    <location>
        <begin position="907"/>
        <end position="1190"/>
    </location>
</feature>
<evidence type="ECO:0000313" key="3">
    <source>
        <dbReference type="EMBL" id="SDR33948.1"/>
    </source>
</evidence>
<evidence type="ECO:0000256" key="1">
    <source>
        <dbReference type="SAM" id="MobiDB-lite"/>
    </source>
</evidence>
<accession>A0A1H1I9D5</accession>
<dbReference type="PROSITE" id="PS51208">
    <property type="entry name" value="AUTOTRANSPORTER"/>
    <property type="match status" value="1"/>
</dbReference>
<evidence type="ECO:0000313" key="4">
    <source>
        <dbReference type="Proteomes" id="UP000183487"/>
    </source>
</evidence>
<feature type="region of interest" description="Disordered" evidence="1">
    <location>
        <begin position="777"/>
        <end position="817"/>
    </location>
</feature>